<sequence>MGTLGWYWRPERRRATHLQTRWILLPLNCGGRDAAEPFCDYGPIKESQRTLGSSTTQSIGLEQGHRQLLPDCWACGSFPGCTWQLVGCCIINTWRSDIVQGVNLSHGKRNSSLSSLLAFWRLASC</sequence>
<reference evidence="1 2" key="1">
    <citation type="submission" date="2019-12" db="EMBL/GenBank/DDBJ databases">
        <title>A genome sequence resource for the geographically widespread anthracnose pathogen Colletotrichum asianum.</title>
        <authorList>
            <person name="Meng Y."/>
        </authorList>
    </citation>
    <scope>NUCLEOTIDE SEQUENCE [LARGE SCALE GENOMIC DNA]</scope>
    <source>
        <strain evidence="1 2">ICMP 18580</strain>
    </source>
</reference>
<dbReference type="AlphaFoldDB" id="A0A8H3ZQK6"/>
<comment type="caution">
    <text evidence="1">The sequence shown here is derived from an EMBL/GenBank/DDBJ whole genome shotgun (WGS) entry which is preliminary data.</text>
</comment>
<gene>
    <name evidence="1" type="ORF">GQ607_012719</name>
</gene>
<protein>
    <submittedName>
        <fullName evidence="1">Uncharacterized protein</fullName>
    </submittedName>
</protein>
<evidence type="ECO:0000313" key="2">
    <source>
        <dbReference type="Proteomes" id="UP000434172"/>
    </source>
</evidence>
<dbReference type="EMBL" id="WOWK01000087">
    <property type="protein sequence ID" value="KAF0320125.1"/>
    <property type="molecule type" value="Genomic_DNA"/>
</dbReference>
<name>A0A8H3ZQK6_9PEZI</name>
<keyword evidence="2" id="KW-1185">Reference proteome</keyword>
<accession>A0A8H3ZQK6</accession>
<organism evidence="1 2">
    <name type="scientific">Colletotrichum asianum</name>
    <dbReference type="NCBI Taxonomy" id="702518"/>
    <lineage>
        <taxon>Eukaryota</taxon>
        <taxon>Fungi</taxon>
        <taxon>Dikarya</taxon>
        <taxon>Ascomycota</taxon>
        <taxon>Pezizomycotina</taxon>
        <taxon>Sordariomycetes</taxon>
        <taxon>Hypocreomycetidae</taxon>
        <taxon>Glomerellales</taxon>
        <taxon>Glomerellaceae</taxon>
        <taxon>Colletotrichum</taxon>
        <taxon>Colletotrichum gloeosporioides species complex</taxon>
    </lineage>
</organism>
<evidence type="ECO:0000313" key="1">
    <source>
        <dbReference type="EMBL" id="KAF0320125.1"/>
    </source>
</evidence>
<dbReference type="Proteomes" id="UP000434172">
    <property type="component" value="Unassembled WGS sequence"/>
</dbReference>
<proteinExistence type="predicted"/>